<dbReference type="SUPFAM" id="SSF53098">
    <property type="entry name" value="Ribonuclease H-like"/>
    <property type="match status" value="1"/>
</dbReference>
<dbReference type="eggNOG" id="COG2826">
    <property type="taxonomic scope" value="Bacteria"/>
</dbReference>
<protein>
    <submittedName>
        <fullName evidence="4">Integrase core domain protein</fullName>
    </submittedName>
</protein>
<dbReference type="Pfam" id="PF13936">
    <property type="entry name" value="HTH_38"/>
    <property type="match status" value="1"/>
</dbReference>
<dbReference type="InterPro" id="IPR012337">
    <property type="entry name" value="RNaseH-like_sf"/>
</dbReference>
<name>U2V9K5_9ACTN</name>
<dbReference type="STRING" id="1125712.HMPREF1316_2687"/>
<evidence type="ECO:0000256" key="2">
    <source>
        <dbReference type="SAM" id="MobiDB-lite"/>
    </source>
</evidence>
<dbReference type="Proteomes" id="UP000016638">
    <property type="component" value="Unassembled WGS sequence"/>
</dbReference>
<dbReference type="EMBL" id="AWEZ01000031">
    <property type="protein sequence ID" value="ERL09261.1"/>
    <property type="molecule type" value="Genomic_DNA"/>
</dbReference>
<feature type="region of interest" description="Disordered" evidence="2">
    <location>
        <begin position="1"/>
        <end position="20"/>
    </location>
</feature>
<dbReference type="InterPro" id="IPR053392">
    <property type="entry name" value="Transposase_IS30-like"/>
</dbReference>
<gene>
    <name evidence="4" type="ORF">HMPREF1316_2687</name>
</gene>
<dbReference type="GO" id="GO:0004803">
    <property type="term" value="F:transposase activity"/>
    <property type="evidence" value="ECO:0007669"/>
    <property type="project" value="TreeGrafter"/>
</dbReference>
<dbReference type="OrthoDB" id="9803231at2"/>
<sequence>MTDVSDRGRGPSGAGRSRGRAYARLAKADRLSIERGLDRNESCRAMARGLGRSPSTVHDEVERHRFVWVPRARRGEPAPADAGDSCPRLASWPRCCNGCSKHGGYGCSRSPKVFYRASMAQRAAAAELSEARRGIDEDEGSAAAKIALIRGCTARGLSPEQIVATHPELGLSRSTVYEWIDRGYGDMSNMDLRRKVGYRPRRHAGGRARPTRHSAERSHEAFRALPGDVRDSAWEMDTVEGRRSDTRCLLTLYHRPTSLQLAVPIESQSCQSVLRGLALVTAALGSPEDARAVLGVVLTDNGGEFSDEAALAAAIGERPGEVRLYYCDAHRPDQKGGCERNHSELRKILPKGGRSFDLLTRADCALVMSEVNSEPRGKLAWLTPRDAFLNAFGARGEALLDALGVEAVGVDELDLTPGCLERERGGGAQGR</sequence>
<evidence type="ECO:0000313" key="5">
    <source>
        <dbReference type="Proteomes" id="UP000016638"/>
    </source>
</evidence>
<proteinExistence type="predicted"/>
<dbReference type="AlphaFoldDB" id="U2V9K5"/>
<comment type="caution">
    <text evidence="4">The sequence shown here is derived from an EMBL/GenBank/DDBJ whole genome shotgun (WGS) entry which is preliminary data.</text>
</comment>
<dbReference type="InterPro" id="IPR051917">
    <property type="entry name" value="Transposase-Integrase"/>
</dbReference>
<dbReference type="InterPro" id="IPR025246">
    <property type="entry name" value="IS30-like_HTH"/>
</dbReference>
<keyword evidence="5" id="KW-1185">Reference proteome</keyword>
<dbReference type="GO" id="GO:0003676">
    <property type="term" value="F:nucleic acid binding"/>
    <property type="evidence" value="ECO:0007669"/>
    <property type="project" value="InterPro"/>
</dbReference>
<dbReference type="GO" id="GO:0032196">
    <property type="term" value="P:transposition"/>
    <property type="evidence" value="ECO:0007669"/>
    <property type="project" value="TreeGrafter"/>
</dbReference>
<feature type="domain" description="Integrase catalytic" evidence="3">
    <location>
        <begin position="222"/>
        <end position="392"/>
    </location>
</feature>
<reference evidence="4 5" key="1">
    <citation type="submission" date="2013-08" db="EMBL/GenBank/DDBJ databases">
        <authorList>
            <person name="Durkin A.S."/>
            <person name="Haft D.R."/>
            <person name="McCorrison J."/>
            <person name="Torralba M."/>
            <person name="Gillis M."/>
            <person name="Haft D.H."/>
            <person name="Methe B."/>
            <person name="Sutton G."/>
            <person name="Nelson K.E."/>
        </authorList>
    </citation>
    <scope>NUCLEOTIDE SEQUENCE [LARGE SCALE GENOMIC DNA]</scope>
    <source>
        <strain evidence="4 5">F0195</strain>
    </source>
</reference>
<dbReference type="PATRIC" id="fig|1125712.3.peg.837"/>
<dbReference type="InterPro" id="IPR001584">
    <property type="entry name" value="Integrase_cat-core"/>
</dbReference>
<dbReference type="GO" id="GO:0015074">
    <property type="term" value="P:DNA integration"/>
    <property type="evidence" value="ECO:0007669"/>
    <property type="project" value="InterPro"/>
</dbReference>
<dbReference type="GO" id="GO:0006310">
    <property type="term" value="P:DNA recombination"/>
    <property type="evidence" value="ECO:0007669"/>
    <property type="project" value="UniProtKB-KW"/>
</dbReference>
<organism evidence="4 5">
    <name type="scientific">Olsenella profusa F0195</name>
    <dbReference type="NCBI Taxonomy" id="1125712"/>
    <lineage>
        <taxon>Bacteria</taxon>
        <taxon>Bacillati</taxon>
        <taxon>Actinomycetota</taxon>
        <taxon>Coriobacteriia</taxon>
        <taxon>Coriobacteriales</taxon>
        <taxon>Atopobiaceae</taxon>
        <taxon>Olsenella</taxon>
    </lineage>
</organism>
<dbReference type="PANTHER" id="PTHR10948">
    <property type="entry name" value="TRANSPOSASE"/>
    <property type="match status" value="1"/>
</dbReference>
<dbReference type="InterPro" id="IPR036397">
    <property type="entry name" value="RNaseH_sf"/>
</dbReference>
<dbReference type="Gene3D" id="3.30.420.10">
    <property type="entry name" value="Ribonuclease H-like superfamily/Ribonuclease H"/>
    <property type="match status" value="1"/>
</dbReference>
<evidence type="ECO:0000313" key="4">
    <source>
        <dbReference type="EMBL" id="ERL09261.1"/>
    </source>
</evidence>
<dbReference type="NCBIfam" id="NF033563">
    <property type="entry name" value="transpos_IS30"/>
    <property type="match status" value="1"/>
</dbReference>
<accession>U2V9K5</accession>
<dbReference type="PROSITE" id="PS50994">
    <property type="entry name" value="INTEGRASE"/>
    <property type="match status" value="1"/>
</dbReference>
<evidence type="ECO:0000256" key="1">
    <source>
        <dbReference type="ARBA" id="ARBA00023172"/>
    </source>
</evidence>
<evidence type="ECO:0000259" key="3">
    <source>
        <dbReference type="PROSITE" id="PS50994"/>
    </source>
</evidence>
<keyword evidence="1" id="KW-0233">DNA recombination</keyword>
<dbReference type="PANTHER" id="PTHR10948:SF23">
    <property type="entry name" value="TRANSPOSASE INSI FOR INSERTION SEQUENCE ELEMENT IS30A-RELATED"/>
    <property type="match status" value="1"/>
</dbReference>
<dbReference type="GO" id="GO:0005829">
    <property type="term" value="C:cytosol"/>
    <property type="evidence" value="ECO:0007669"/>
    <property type="project" value="TreeGrafter"/>
</dbReference>